<sequence>MAEEGVIRNFMVALGFKTDNTGLGQMQDAMGGIELKAVALKSALFALATGAVVAVRQTASELDKLYFSSQRIGASATNITAFGNAISQMGGNAESAIGTLENLAEKMRNSPGYEGMINSLGVNTKQANGEMRDRVDVMKDLSGVLAQMPAYQANAYANSLGIDQNTLLAMRDGKFVSNMEKYQKIQEQLGMNDELTKSGNEFMTEYRDLTMVTKTGFQVIVMQAGKALIPILRLLNQLIQAGISAFSQLNPEIKQMLGVGLRFAMLGLVFGGFIKTFGMIFKFIPMIKSFIGVLKLFRLAFLASPIGIILALATALALLYDDYKTWRDGGKSLFDWSKWTNGIETIINKIKDFLDLLEKIKDKVINFVQKIISDPVGAVQEVVETTKDVLSNVGDELANPTPDENGEVSAPRDAIANGMDTGFNLVDKGLAFFGDKDAQERVNQRERGEIGYQSQPKIETPKNAKDLANFAENAPQPNKPTAQLPNSVEKPQPNKAQSSQPNKNEKSQNKTAFSDGVKTVTQKGIDAIVNVATLAQNVVKTNLKVSESSFSHFIGKGEGGYNSVNLGKKYGYKAGTRNLTSMTVQQVYDKQKSKEFNAAGKFQIIRDTMPLIIKGMKLTGAEIFDEEMQEKMGAWLFFNKRKKLGDFLKGLHNNIKGAGDEGAREWASLPVLSDTLTTKNGNKVFHSKRGSTAYSDGINKALHTPESLEKMLQISRDAYLKARSSGISEEQAMLLAFKGISNSQPNLKSQIWNVPKLSNVSPPKGNPNKQQLYQNQSNSNKSSQVTIHQEFKTDMTINGAKEPIESANAVKRQQENSMTVMARNAKGFIV</sequence>
<dbReference type="Proteomes" id="UP000490535">
    <property type="component" value="Unassembled WGS sequence"/>
</dbReference>
<accession>A0A833PGR0</accession>
<evidence type="ECO:0000256" key="1">
    <source>
        <dbReference type="SAM" id="MobiDB-lite"/>
    </source>
</evidence>
<feature type="region of interest" description="Disordered" evidence="1">
    <location>
        <begin position="441"/>
        <end position="515"/>
    </location>
</feature>
<dbReference type="AlphaFoldDB" id="A0A833PGR0"/>
<evidence type="ECO:0008006" key="5">
    <source>
        <dbReference type="Google" id="ProtNLM"/>
    </source>
</evidence>
<dbReference type="SUPFAM" id="SSF53955">
    <property type="entry name" value="Lysozyme-like"/>
    <property type="match status" value="1"/>
</dbReference>
<feature type="compositionally biased region" description="Low complexity" evidence="1">
    <location>
        <begin position="768"/>
        <end position="784"/>
    </location>
</feature>
<proteinExistence type="predicted"/>
<feature type="transmembrane region" description="Helical" evidence="2">
    <location>
        <begin position="296"/>
        <end position="320"/>
    </location>
</feature>
<name>A0A833PGR0_ACIBZ</name>
<organism evidence="3 4">
    <name type="scientific">Acinetobacter bereziniae</name>
    <name type="common">Acinetobacter genomosp. 10</name>
    <dbReference type="NCBI Taxonomy" id="106648"/>
    <lineage>
        <taxon>Bacteria</taxon>
        <taxon>Pseudomonadati</taxon>
        <taxon>Pseudomonadota</taxon>
        <taxon>Gammaproteobacteria</taxon>
        <taxon>Moraxellales</taxon>
        <taxon>Moraxellaceae</taxon>
        <taxon>Acinetobacter</taxon>
    </lineage>
</organism>
<reference evidence="4" key="1">
    <citation type="journal article" date="2020" name="MBio">
        <title>Horizontal gene transfer to a defensive symbiont with a reduced genome amongst a multipartite beetle microbiome.</title>
        <authorList>
            <person name="Waterworth S.C."/>
            <person name="Florez L.V."/>
            <person name="Rees E.R."/>
            <person name="Hertweck C."/>
            <person name="Kaltenpoth M."/>
            <person name="Kwan J.C."/>
        </authorList>
    </citation>
    <scope>NUCLEOTIDE SEQUENCE [LARGE SCALE GENOMIC DNA]</scope>
</reference>
<gene>
    <name evidence="3" type="ORF">GAK29_01663</name>
</gene>
<evidence type="ECO:0000313" key="4">
    <source>
        <dbReference type="Proteomes" id="UP000490535"/>
    </source>
</evidence>
<evidence type="ECO:0000256" key="2">
    <source>
        <dbReference type="SAM" id="Phobius"/>
    </source>
</evidence>
<dbReference type="Gene3D" id="1.10.530.10">
    <property type="match status" value="1"/>
</dbReference>
<evidence type="ECO:0000313" key="3">
    <source>
        <dbReference type="EMBL" id="KAF1025801.1"/>
    </source>
</evidence>
<keyword evidence="2" id="KW-0472">Membrane</keyword>
<protein>
    <recommendedName>
        <fullName evidence="5">Bacteriophage protein</fullName>
    </recommendedName>
</protein>
<keyword evidence="2" id="KW-1133">Transmembrane helix</keyword>
<dbReference type="EMBL" id="WNDP01000033">
    <property type="protein sequence ID" value="KAF1025801.1"/>
    <property type="molecule type" value="Genomic_DNA"/>
</dbReference>
<feature type="region of interest" description="Disordered" evidence="1">
    <location>
        <begin position="758"/>
        <end position="785"/>
    </location>
</feature>
<feature type="compositionally biased region" description="Polar residues" evidence="1">
    <location>
        <begin position="475"/>
        <end position="486"/>
    </location>
</feature>
<feature type="transmembrane region" description="Helical" evidence="2">
    <location>
        <begin position="263"/>
        <end position="284"/>
    </location>
</feature>
<keyword evidence="2" id="KW-0812">Transmembrane</keyword>
<dbReference type="InterPro" id="IPR023346">
    <property type="entry name" value="Lysozyme-like_dom_sf"/>
</dbReference>
<comment type="caution">
    <text evidence="3">The sequence shown here is derived from an EMBL/GenBank/DDBJ whole genome shotgun (WGS) entry which is preliminary data.</text>
</comment>